<dbReference type="EMBL" id="DMVW01000052">
    <property type="protein sequence ID" value="HAR51323.1"/>
    <property type="molecule type" value="Genomic_DNA"/>
</dbReference>
<dbReference type="PROSITE" id="PS50977">
    <property type="entry name" value="HTH_TETR_2"/>
    <property type="match status" value="1"/>
</dbReference>
<evidence type="ECO:0000256" key="4">
    <source>
        <dbReference type="ARBA" id="ARBA00023163"/>
    </source>
</evidence>
<dbReference type="Proteomes" id="UP000264719">
    <property type="component" value="Unassembled WGS sequence"/>
</dbReference>
<keyword evidence="2" id="KW-0805">Transcription regulation</keyword>
<evidence type="ECO:0000256" key="6">
    <source>
        <dbReference type="SAM" id="MobiDB-lite"/>
    </source>
</evidence>
<dbReference type="GO" id="GO:0003700">
    <property type="term" value="F:DNA-binding transcription factor activity"/>
    <property type="evidence" value="ECO:0007669"/>
    <property type="project" value="TreeGrafter"/>
</dbReference>
<dbReference type="Pfam" id="PF00440">
    <property type="entry name" value="TetR_N"/>
    <property type="match status" value="1"/>
</dbReference>
<dbReference type="SUPFAM" id="SSF46689">
    <property type="entry name" value="Homeodomain-like"/>
    <property type="match status" value="1"/>
</dbReference>
<dbReference type="GO" id="GO:0000976">
    <property type="term" value="F:transcription cis-regulatory region binding"/>
    <property type="evidence" value="ECO:0007669"/>
    <property type="project" value="TreeGrafter"/>
</dbReference>
<feature type="domain" description="HTH tetR-type" evidence="7">
    <location>
        <begin position="25"/>
        <end position="85"/>
    </location>
</feature>
<accession>A0A348W9W1</accession>
<dbReference type="Gene3D" id="1.10.357.10">
    <property type="entry name" value="Tetracycline Repressor, domain 2"/>
    <property type="match status" value="1"/>
</dbReference>
<gene>
    <name evidence="8" type="ORF">DCS45_05520</name>
</gene>
<proteinExistence type="predicted"/>
<keyword evidence="1" id="KW-0678">Repressor</keyword>
<evidence type="ECO:0000256" key="5">
    <source>
        <dbReference type="PROSITE-ProRule" id="PRU00335"/>
    </source>
</evidence>
<evidence type="ECO:0000313" key="8">
    <source>
        <dbReference type="EMBL" id="HAR51323.1"/>
    </source>
</evidence>
<dbReference type="AlphaFoldDB" id="A0A348W9W1"/>
<name>A0A348W9W1_9RHOB</name>
<dbReference type="Pfam" id="PF13977">
    <property type="entry name" value="TetR_C_6"/>
    <property type="match status" value="1"/>
</dbReference>
<keyword evidence="3 5" id="KW-0238">DNA-binding</keyword>
<reference evidence="8 9" key="1">
    <citation type="journal article" date="2018" name="Nat. Biotechnol.">
        <title>A standardized bacterial taxonomy based on genome phylogeny substantially revises the tree of life.</title>
        <authorList>
            <person name="Parks D.H."/>
            <person name="Chuvochina M."/>
            <person name="Waite D.W."/>
            <person name="Rinke C."/>
            <person name="Skarshewski A."/>
            <person name="Chaumeil P.A."/>
            <person name="Hugenholtz P."/>
        </authorList>
    </citation>
    <scope>NUCLEOTIDE SEQUENCE [LARGE SCALE GENOMIC DNA]</scope>
    <source>
        <strain evidence="8">UBA9169</strain>
    </source>
</reference>
<dbReference type="RefSeq" id="WP_216015222.1">
    <property type="nucleotide sequence ID" value="NZ_CAXAXR010000001.1"/>
</dbReference>
<feature type="DNA-binding region" description="H-T-H motif" evidence="5">
    <location>
        <begin position="48"/>
        <end position="67"/>
    </location>
</feature>
<dbReference type="PRINTS" id="PR00455">
    <property type="entry name" value="HTHTETR"/>
</dbReference>
<dbReference type="InterPro" id="IPR039538">
    <property type="entry name" value="BetI_C"/>
</dbReference>
<dbReference type="InterPro" id="IPR036271">
    <property type="entry name" value="Tet_transcr_reg_TetR-rel_C_sf"/>
</dbReference>
<comment type="caution">
    <text evidence="8">The sequence shown here is derived from an EMBL/GenBank/DDBJ whole genome shotgun (WGS) entry which is preliminary data.</text>
</comment>
<dbReference type="InterPro" id="IPR050109">
    <property type="entry name" value="HTH-type_TetR-like_transc_reg"/>
</dbReference>
<organism evidence="8 9">
    <name type="scientific">Roseovarius nubinhibens</name>
    <dbReference type="NCBI Taxonomy" id="314263"/>
    <lineage>
        <taxon>Bacteria</taxon>
        <taxon>Pseudomonadati</taxon>
        <taxon>Pseudomonadota</taxon>
        <taxon>Alphaproteobacteria</taxon>
        <taxon>Rhodobacterales</taxon>
        <taxon>Roseobacteraceae</taxon>
        <taxon>Roseovarius</taxon>
    </lineage>
</organism>
<keyword evidence="4" id="KW-0804">Transcription</keyword>
<evidence type="ECO:0000259" key="7">
    <source>
        <dbReference type="PROSITE" id="PS50977"/>
    </source>
</evidence>
<sequence>MTDDTTENQTRKPPKRRRTQDERSAATIENLCKTTVELIAEIGFVNVTTTKIARRAGISRGAILHHFDSKADLVKRATALMWSSVVDCAAAISDDHKDGVLDPKDLIDRAWTGLMSDQYVTVSIDMMAAARGDPDLNEHVELWINRMFESYRETAREIFCGTGMSEADAESLMLVLTSTLRGLRVAQMIEPDPDKAEAALATLANLIRARLASEGAS</sequence>
<feature type="region of interest" description="Disordered" evidence="6">
    <location>
        <begin position="1"/>
        <end position="24"/>
    </location>
</feature>
<dbReference type="PANTHER" id="PTHR30055">
    <property type="entry name" value="HTH-TYPE TRANSCRIPTIONAL REGULATOR RUTR"/>
    <property type="match status" value="1"/>
</dbReference>
<dbReference type="InterPro" id="IPR001647">
    <property type="entry name" value="HTH_TetR"/>
</dbReference>
<dbReference type="InterPro" id="IPR009057">
    <property type="entry name" value="Homeodomain-like_sf"/>
</dbReference>
<evidence type="ECO:0000256" key="3">
    <source>
        <dbReference type="ARBA" id="ARBA00023125"/>
    </source>
</evidence>
<dbReference type="SUPFAM" id="SSF48498">
    <property type="entry name" value="Tetracyclin repressor-like, C-terminal domain"/>
    <property type="match status" value="1"/>
</dbReference>
<evidence type="ECO:0000313" key="9">
    <source>
        <dbReference type="Proteomes" id="UP000264719"/>
    </source>
</evidence>
<dbReference type="PANTHER" id="PTHR30055:SF234">
    <property type="entry name" value="HTH-TYPE TRANSCRIPTIONAL REGULATOR BETI"/>
    <property type="match status" value="1"/>
</dbReference>
<protein>
    <recommendedName>
        <fullName evidence="7">HTH tetR-type domain-containing protein</fullName>
    </recommendedName>
</protein>
<evidence type="ECO:0000256" key="2">
    <source>
        <dbReference type="ARBA" id="ARBA00023015"/>
    </source>
</evidence>
<evidence type="ECO:0000256" key="1">
    <source>
        <dbReference type="ARBA" id="ARBA00022491"/>
    </source>
</evidence>